<evidence type="ECO:0000313" key="1">
    <source>
        <dbReference type="EMBL" id="PWV66968.1"/>
    </source>
</evidence>
<dbReference type="InterPro" id="IPR008979">
    <property type="entry name" value="Galactose-bd-like_sf"/>
</dbReference>
<keyword evidence="2" id="KW-1185">Reference proteome</keyword>
<accession>A0A317N0U2</accession>
<proteinExistence type="predicted"/>
<evidence type="ECO:0000313" key="2">
    <source>
        <dbReference type="Proteomes" id="UP000246410"/>
    </source>
</evidence>
<dbReference type="SUPFAM" id="SSF49785">
    <property type="entry name" value="Galactose-binding domain-like"/>
    <property type="match status" value="1"/>
</dbReference>
<organism evidence="1 2">
    <name type="scientific">Nocardia neocaledoniensis</name>
    <dbReference type="NCBI Taxonomy" id="236511"/>
    <lineage>
        <taxon>Bacteria</taxon>
        <taxon>Bacillati</taxon>
        <taxon>Actinomycetota</taxon>
        <taxon>Actinomycetes</taxon>
        <taxon>Mycobacteriales</taxon>
        <taxon>Nocardiaceae</taxon>
        <taxon>Nocardia</taxon>
    </lineage>
</organism>
<dbReference type="AlphaFoldDB" id="A0A317N0U2"/>
<protein>
    <recommendedName>
        <fullName evidence="3">F5/8 type C domain-containing protein</fullName>
    </recommendedName>
</protein>
<dbReference type="Gene3D" id="2.60.120.260">
    <property type="entry name" value="Galactose-binding domain-like"/>
    <property type="match status" value="1"/>
</dbReference>
<gene>
    <name evidence="1" type="ORF">DFR69_12233</name>
</gene>
<comment type="caution">
    <text evidence="1">The sequence shown here is derived from an EMBL/GenBank/DDBJ whole genome shotgun (WGS) entry which is preliminary data.</text>
</comment>
<dbReference type="Proteomes" id="UP000246410">
    <property type="component" value="Unassembled WGS sequence"/>
</dbReference>
<reference evidence="1 2" key="1">
    <citation type="submission" date="2018-05" db="EMBL/GenBank/DDBJ databases">
        <title>Genomic Encyclopedia of Type Strains, Phase IV (KMG-IV): sequencing the most valuable type-strain genomes for metagenomic binning, comparative biology and taxonomic classification.</title>
        <authorList>
            <person name="Goeker M."/>
        </authorList>
    </citation>
    <scope>NUCLEOTIDE SEQUENCE [LARGE SCALE GENOMIC DNA]</scope>
    <source>
        <strain evidence="1 2">DSM 44717</strain>
    </source>
</reference>
<sequence length="195" mass="20730">MTVGAVVIVMLMLVMFMGGEEPDDASNDHLLVISPPAAATTTSTSTTAVASEIEVKSAQSKCPPGSTSGMDAFAGESGKAWSCVRAFKVDGQVLSIDLGTVREIDSIGIVPGWDSVSPDGEDQWSKYRTVSRVSYQFDDADTSLYTQQTMDQRTLVVTKFTPPIRASKIVLTVLESKGDSSLNTTAISAITIRGR</sequence>
<name>A0A317N0U2_9NOCA</name>
<evidence type="ECO:0008006" key="3">
    <source>
        <dbReference type="Google" id="ProtNLM"/>
    </source>
</evidence>
<dbReference type="EMBL" id="QGTL01000022">
    <property type="protein sequence ID" value="PWV66968.1"/>
    <property type="molecule type" value="Genomic_DNA"/>
</dbReference>